<organism evidence="1 2">
    <name type="scientific">Pseudomonas morbosilactucae</name>
    <dbReference type="NCBI Taxonomy" id="2938197"/>
    <lineage>
        <taxon>Bacteria</taxon>
        <taxon>Pseudomonadati</taxon>
        <taxon>Pseudomonadota</taxon>
        <taxon>Gammaproteobacteria</taxon>
        <taxon>Pseudomonadales</taxon>
        <taxon>Pseudomonadaceae</taxon>
        <taxon>Pseudomonas</taxon>
    </lineage>
</organism>
<dbReference type="AlphaFoldDB" id="A0A9X2CAY2"/>
<dbReference type="RefSeq" id="WP_268267234.1">
    <property type="nucleotide sequence ID" value="NZ_JALQCW010000108.1"/>
</dbReference>
<gene>
    <name evidence="1" type="ORF">M1B34_31855</name>
</gene>
<dbReference type="Proteomes" id="UP001155059">
    <property type="component" value="Unassembled WGS sequence"/>
</dbReference>
<evidence type="ECO:0000313" key="2">
    <source>
        <dbReference type="Proteomes" id="UP001155059"/>
    </source>
</evidence>
<reference evidence="1 2" key="1">
    <citation type="journal article" date="2022" name="Int. J. Syst. Evol. Microbiol.">
        <title>Pseudomonas aegrilactucae sp. nov. and Pseudomonas morbosilactucae sp. nov., pathogens causing bacterial rot of lettuce in Japan.</title>
        <authorList>
            <person name="Sawada H."/>
            <person name="Fujikawa T."/>
            <person name="Satou M."/>
        </authorList>
    </citation>
    <scope>NUCLEOTIDE SEQUENCE [LARGE SCALE GENOMIC DNA]</scope>
    <source>
        <strain evidence="1 2">MAFF 302030</strain>
    </source>
</reference>
<comment type="caution">
    <text evidence="1">The sequence shown here is derived from an EMBL/GenBank/DDBJ whole genome shotgun (WGS) entry which is preliminary data.</text>
</comment>
<sequence>MKPEMITLKHGDASIKMPASTLAKLAMASVFAQVLPAANVGPGAPKDIPPIGAYWPGQGGINGGFQPAKGDVPEHYLIFATEDAGEHEWGRRGTESAATSKWDGKANTDALIAAGGHPAAEAARAHTEDGHSDFDLPAASQLYQAWVHGLITGGLYWSSSQRSAYDAFHVLFVVGGQGDTDKVYELLVRPVRRLFL</sequence>
<proteinExistence type="predicted"/>
<name>A0A9X2CAY2_9PSED</name>
<dbReference type="EMBL" id="JALQCW010000108">
    <property type="protein sequence ID" value="MCK9802133.1"/>
    <property type="molecule type" value="Genomic_DNA"/>
</dbReference>
<protein>
    <submittedName>
        <fullName evidence="1">DUF1566 domain-containing protein</fullName>
    </submittedName>
</protein>
<evidence type="ECO:0000313" key="1">
    <source>
        <dbReference type="EMBL" id="MCK9802133.1"/>
    </source>
</evidence>
<reference evidence="1 2" key="2">
    <citation type="journal article" date="2023" name="Plant Pathol.">
        <title>Dismantling and reorganizing Pseudomonas marginalis sensu#lato.</title>
        <authorList>
            <person name="Sawada H."/>
            <person name="Fujikawa T."/>
            <person name="Satou M."/>
        </authorList>
    </citation>
    <scope>NUCLEOTIDE SEQUENCE [LARGE SCALE GENOMIC DNA]</scope>
    <source>
        <strain evidence="1 2">MAFF 302030</strain>
    </source>
</reference>
<accession>A0A9X2CAY2</accession>